<comment type="caution">
    <text evidence="1">The sequence shown here is derived from an EMBL/GenBank/DDBJ whole genome shotgun (WGS) entry which is preliminary data.</text>
</comment>
<evidence type="ECO:0000313" key="1">
    <source>
        <dbReference type="EMBL" id="OIQ81203.1"/>
    </source>
</evidence>
<proteinExistence type="predicted"/>
<organism evidence="1">
    <name type="scientific">mine drainage metagenome</name>
    <dbReference type="NCBI Taxonomy" id="410659"/>
    <lineage>
        <taxon>unclassified sequences</taxon>
        <taxon>metagenomes</taxon>
        <taxon>ecological metagenomes</taxon>
    </lineage>
</organism>
<gene>
    <name evidence="1" type="ORF">GALL_370310</name>
</gene>
<name>A0A1J5QUP4_9ZZZZ</name>
<sequence>MATIIPLKQVAGGRAGELLAQGWTLQTTIGEPRLSEIAENYRQLGYEVQVIEHPVEPGAAGCNTCFTAGAEIGQVTGDLYIRKGSGKPVDDELF</sequence>
<protein>
    <submittedName>
        <fullName evidence="1">Uncharacterized protein</fullName>
    </submittedName>
</protein>
<reference evidence="1" key="1">
    <citation type="submission" date="2016-10" db="EMBL/GenBank/DDBJ databases">
        <title>Sequence of Gallionella enrichment culture.</title>
        <authorList>
            <person name="Poehlein A."/>
            <person name="Muehling M."/>
            <person name="Daniel R."/>
        </authorList>
    </citation>
    <scope>NUCLEOTIDE SEQUENCE</scope>
</reference>
<accession>A0A1J5QUP4</accession>
<dbReference type="EMBL" id="MLJW01000955">
    <property type="protein sequence ID" value="OIQ81203.1"/>
    <property type="molecule type" value="Genomic_DNA"/>
</dbReference>
<dbReference type="AlphaFoldDB" id="A0A1J5QUP4"/>